<dbReference type="AlphaFoldDB" id="A0A2K0TSS2"/>
<comment type="caution">
    <text evidence="2">The sequence shown here is derived from an EMBL/GenBank/DDBJ whole genome shotgun (WGS) entry which is preliminary data.</text>
</comment>
<name>A0A2K0TSS2_9HYPO</name>
<evidence type="ECO:0000313" key="3">
    <source>
        <dbReference type="Proteomes" id="UP000236546"/>
    </source>
</evidence>
<reference evidence="2 3" key="1">
    <citation type="submission" date="2017-02" db="EMBL/GenBank/DDBJ databases">
        <title>Genomes of Trichoderma spp. with biocontrol activity.</title>
        <authorList>
            <person name="Gardiner D."/>
            <person name="Kazan K."/>
            <person name="Vos C."/>
            <person name="Harvey P."/>
        </authorList>
    </citation>
    <scope>NUCLEOTIDE SEQUENCE [LARGE SCALE GENOMIC DNA]</scope>
    <source>
        <strain evidence="2 3">A5MH</strain>
    </source>
</reference>
<protein>
    <submittedName>
        <fullName evidence="2">Uncharacterized protein</fullName>
    </submittedName>
</protein>
<dbReference type="EMBL" id="MTYH01000003">
    <property type="protein sequence ID" value="PNP48584.1"/>
    <property type="molecule type" value="Genomic_DNA"/>
</dbReference>
<dbReference type="Proteomes" id="UP000236546">
    <property type="component" value="Unassembled WGS sequence"/>
</dbReference>
<sequence length="114" mass="11974">MKQVIILSSVLAGLASAATTALAGVNYEQWIQSGCSGRAFLSGSLTDGFCTIFENFPGQSILLTQTSPCPAGTSPQITISTTNDCDSQPDWTFDTVGECIEVSIQPQAVHLNCV</sequence>
<evidence type="ECO:0000313" key="2">
    <source>
        <dbReference type="EMBL" id="PNP48584.1"/>
    </source>
</evidence>
<proteinExistence type="predicted"/>
<feature type="signal peptide" evidence="1">
    <location>
        <begin position="1"/>
        <end position="17"/>
    </location>
</feature>
<gene>
    <name evidence="2" type="ORF">TGAMA5MH_00274</name>
</gene>
<accession>A0A2K0TSS2</accession>
<organism evidence="2 3">
    <name type="scientific">Trichoderma gamsii</name>
    <dbReference type="NCBI Taxonomy" id="398673"/>
    <lineage>
        <taxon>Eukaryota</taxon>
        <taxon>Fungi</taxon>
        <taxon>Dikarya</taxon>
        <taxon>Ascomycota</taxon>
        <taxon>Pezizomycotina</taxon>
        <taxon>Sordariomycetes</taxon>
        <taxon>Hypocreomycetidae</taxon>
        <taxon>Hypocreales</taxon>
        <taxon>Hypocreaceae</taxon>
        <taxon>Trichoderma</taxon>
    </lineage>
</organism>
<feature type="chain" id="PRO_5014456505" evidence="1">
    <location>
        <begin position="18"/>
        <end position="114"/>
    </location>
</feature>
<keyword evidence="1" id="KW-0732">Signal</keyword>
<dbReference type="OrthoDB" id="4894650at2759"/>
<evidence type="ECO:0000256" key="1">
    <source>
        <dbReference type="SAM" id="SignalP"/>
    </source>
</evidence>